<proteinExistence type="predicted"/>
<dbReference type="AlphaFoldDB" id="A0A1A8XNE7"/>
<protein>
    <submittedName>
        <fullName evidence="3">Putative biotin carboxyl carrier protein</fullName>
    </submittedName>
</protein>
<dbReference type="Pfam" id="PF00364">
    <property type="entry name" value="Biotin_lipoyl"/>
    <property type="match status" value="1"/>
</dbReference>
<keyword evidence="1" id="KW-0092">Biotin</keyword>
<dbReference type="InterPro" id="IPR000089">
    <property type="entry name" value="Biotin_lipoyl"/>
</dbReference>
<accession>A0A1A8XNE7</accession>
<dbReference type="SUPFAM" id="SSF51230">
    <property type="entry name" value="Single hybrid motif"/>
    <property type="match status" value="1"/>
</dbReference>
<feature type="domain" description="Lipoyl-binding" evidence="2">
    <location>
        <begin position="63"/>
        <end position="135"/>
    </location>
</feature>
<evidence type="ECO:0000259" key="2">
    <source>
        <dbReference type="PROSITE" id="PS50968"/>
    </source>
</evidence>
<keyword evidence="4" id="KW-1185">Reference proteome</keyword>
<dbReference type="FunFam" id="2.40.50.100:FF:000003">
    <property type="entry name" value="Acetyl-CoA carboxylase biotin carboxyl carrier protein"/>
    <property type="match status" value="1"/>
</dbReference>
<dbReference type="PROSITE" id="PS00188">
    <property type="entry name" value="BIOTIN"/>
    <property type="match status" value="1"/>
</dbReference>
<sequence length="135" mass="13223">MPRQFKVTVNGREYDVSVLELTAGQAAQFPTPTAAMAVASAGSATSAAPAAAAAAPRPAAAAAAGAGDELAGMGGVVVEVCVKVGQAVAVGDRLLVLEAMKMKSPVMATRAGQVTRVLVAPGDPVEGGQPLVTIA</sequence>
<evidence type="ECO:0000313" key="3">
    <source>
        <dbReference type="EMBL" id="SBT06694.1"/>
    </source>
</evidence>
<organism evidence="3 4">
    <name type="scientific">Candidatus Accumulibacter aalborgensis</name>
    <dbReference type="NCBI Taxonomy" id="1860102"/>
    <lineage>
        <taxon>Bacteria</taxon>
        <taxon>Pseudomonadati</taxon>
        <taxon>Pseudomonadota</taxon>
        <taxon>Betaproteobacteria</taxon>
        <taxon>Candidatus Accumulibacter</taxon>
    </lineage>
</organism>
<dbReference type="CDD" id="cd06850">
    <property type="entry name" value="biotinyl_domain"/>
    <property type="match status" value="1"/>
</dbReference>
<dbReference type="EMBL" id="FLQX01000111">
    <property type="protein sequence ID" value="SBT06694.1"/>
    <property type="molecule type" value="Genomic_DNA"/>
</dbReference>
<dbReference type="STRING" id="1860102.ACCAA_350087"/>
<dbReference type="InterPro" id="IPR050709">
    <property type="entry name" value="Biotin_Carboxyl_Carrier/Decarb"/>
</dbReference>
<dbReference type="PROSITE" id="PS50968">
    <property type="entry name" value="BIOTINYL_LIPOYL"/>
    <property type="match status" value="1"/>
</dbReference>
<dbReference type="RefSeq" id="WP_186407291.1">
    <property type="nucleotide sequence ID" value="NZ_FLQX01000111.1"/>
</dbReference>
<evidence type="ECO:0000313" key="4">
    <source>
        <dbReference type="Proteomes" id="UP000199169"/>
    </source>
</evidence>
<gene>
    <name evidence="3" type="ORF">ACCAA_350087</name>
</gene>
<dbReference type="InterPro" id="IPR001882">
    <property type="entry name" value="Biotin_BS"/>
</dbReference>
<dbReference type="PANTHER" id="PTHR45266">
    <property type="entry name" value="OXALOACETATE DECARBOXYLASE ALPHA CHAIN"/>
    <property type="match status" value="1"/>
</dbReference>
<dbReference type="PANTHER" id="PTHR45266:SF3">
    <property type="entry name" value="OXALOACETATE DECARBOXYLASE ALPHA CHAIN"/>
    <property type="match status" value="1"/>
</dbReference>
<dbReference type="InterPro" id="IPR011053">
    <property type="entry name" value="Single_hybrid_motif"/>
</dbReference>
<name>A0A1A8XNE7_9PROT</name>
<dbReference type="Gene3D" id="2.40.50.100">
    <property type="match status" value="1"/>
</dbReference>
<dbReference type="Proteomes" id="UP000199169">
    <property type="component" value="Unassembled WGS sequence"/>
</dbReference>
<reference evidence="4" key="1">
    <citation type="submission" date="2016-06" db="EMBL/GenBank/DDBJ databases">
        <authorList>
            <person name="McIlroy S.J."/>
            <person name="Karst S.M."/>
            <person name="Albertsen M."/>
        </authorList>
    </citation>
    <scope>NUCLEOTIDE SEQUENCE [LARGE SCALE GENOMIC DNA]</scope>
</reference>
<evidence type="ECO:0000256" key="1">
    <source>
        <dbReference type="ARBA" id="ARBA00023267"/>
    </source>
</evidence>